<feature type="domain" description="HAT C-terminal dimerisation" evidence="3">
    <location>
        <begin position="505"/>
        <end position="574"/>
    </location>
</feature>
<evidence type="ECO:0000313" key="5">
    <source>
        <dbReference type="Proteomes" id="UP000242715"/>
    </source>
</evidence>
<evidence type="ECO:0000256" key="1">
    <source>
        <dbReference type="SAM" id="MobiDB-lite"/>
    </source>
</evidence>
<dbReference type="Pfam" id="PF05699">
    <property type="entry name" value="Dimer_Tnp_hAT"/>
    <property type="match status" value="1"/>
</dbReference>
<dbReference type="InterPro" id="IPR008906">
    <property type="entry name" value="HATC_C_dom"/>
</dbReference>
<evidence type="ECO:0000259" key="2">
    <source>
        <dbReference type="Pfam" id="PF04937"/>
    </source>
</evidence>
<evidence type="ECO:0000313" key="4">
    <source>
        <dbReference type="EMBL" id="GAU35412.1"/>
    </source>
</evidence>
<sequence>MASSSKTPSSQPPLQEASSAQSLVERNARRKTDITWHINYDEQSKKRKNSEVAESDSAAAEGVNYEYNQTRYRQHLKKERMMLALSKEVVERCDIAIAKWFIDASIPFNAANSPYFQPAADALCCIGAGYKVPTMHVLRDNLLNKWVVDMKKQIEEYRSYWKDTGCTLMADGWTDRCRRTLINFLVYCPKGTVFIKYVDASRHSKTADMLFKLFKEVVLYVGPENVVQFVTDNAANYVAAGKLLENEFPKLYWSPCAAHCINLMLQDMGKLEEAREAVSHASKITKFIYNHCFALYLMRQHKGGREIFRLAPTRFATNFIALQSILNQKDALRTMVTSKEWTTTHYSKDAKAKQFVEQVLDSKFWSECADIVKITKPLVRVLRIVDSEDKPAMGYLYRAIYKAREEIEKRFKRNKLKVEPYLKILDNRWYAQLRKNLHATGYWLNPSCRFSPEYENHETTTSGLLDVIEKYAYDSRDLRTKLTAEMRSFRNCEGSFGRKTAIEDRTEVLPDQWWEMYGTEAPNLKKLAIWILSQTCSASGCERNWSVFEHIQSKKRNRLEHQKLNDLVFVRYNLRLQNRNKKKLNYDPINFETLDDHSDWVLEDSPPF</sequence>
<keyword evidence="5" id="KW-1185">Reference proteome</keyword>
<dbReference type="PANTHER" id="PTHR32166">
    <property type="entry name" value="OSJNBA0013A04.12 PROTEIN"/>
    <property type="match status" value="1"/>
</dbReference>
<dbReference type="Pfam" id="PF04937">
    <property type="entry name" value="DUF659"/>
    <property type="match status" value="1"/>
</dbReference>
<dbReference type="PANTHER" id="PTHR32166:SF88">
    <property type="entry name" value="HAT TRANSPOSON SUPERFAMILY"/>
    <property type="match status" value="1"/>
</dbReference>
<dbReference type="AlphaFoldDB" id="A0A2Z6NFM0"/>
<dbReference type="GO" id="GO:0046983">
    <property type="term" value="F:protein dimerization activity"/>
    <property type="evidence" value="ECO:0007669"/>
    <property type="project" value="InterPro"/>
</dbReference>
<proteinExistence type="predicted"/>
<dbReference type="InterPro" id="IPR012337">
    <property type="entry name" value="RNaseH-like_sf"/>
</dbReference>
<reference evidence="5" key="1">
    <citation type="journal article" date="2017" name="Front. Plant Sci.">
        <title>Climate Clever Clovers: New Paradigm to Reduce the Environmental Footprint of Ruminants by Breeding Low Methanogenic Forages Utilizing Haplotype Variation.</title>
        <authorList>
            <person name="Kaur P."/>
            <person name="Appels R."/>
            <person name="Bayer P.E."/>
            <person name="Keeble-Gagnere G."/>
            <person name="Wang J."/>
            <person name="Hirakawa H."/>
            <person name="Shirasawa K."/>
            <person name="Vercoe P."/>
            <person name="Stefanova K."/>
            <person name="Durmic Z."/>
            <person name="Nichols P."/>
            <person name="Revell C."/>
            <person name="Isobe S.N."/>
            <person name="Edwards D."/>
            <person name="Erskine W."/>
        </authorList>
    </citation>
    <scope>NUCLEOTIDE SEQUENCE [LARGE SCALE GENOMIC DNA]</scope>
    <source>
        <strain evidence="5">cv. Daliak</strain>
    </source>
</reference>
<dbReference type="OrthoDB" id="2012664at2759"/>
<evidence type="ECO:0008006" key="6">
    <source>
        <dbReference type="Google" id="ProtNLM"/>
    </source>
</evidence>
<dbReference type="InterPro" id="IPR007021">
    <property type="entry name" value="DUF659"/>
</dbReference>
<organism evidence="4 5">
    <name type="scientific">Trifolium subterraneum</name>
    <name type="common">Subterranean clover</name>
    <dbReference type="NCBI Taxonomy" id="3900"/>
    <lineage>
        <taxon>Eukaryota</taxon>
        <taxon>Viridiplantae</taxon>
        <taxon>Streptophyta</taxon>
        <taxon>Embryophyta</taxon>
        <taxon>Tracheophyta</taxon>
        <taxon>Spermatophyta</taxon>
        <taxon>Magnoliopsida</taxon>
        <taxon>eudicotyledons</taxon>
        <taxon>Gunneridae</taxon>
        <taxon>Pentapetalae</taxon>
        <taxon>rosids</taxon>
        <taxon>fabids</taxon>
        <taxon>Fabales</taxon>
        <taxon>Fabaceae</taxon>
        <taxon>Papilionoideae</taxon>
        <taxon>50 kb inversion clade</taxon>
        <taxon>NPAAA clade</taxon>
        <taxon>Hologalegina</taxon>
        <taxon>IRL clade</taxon>
        <taxon>Trifolieae</taxon>
        <taxon>Trifolium</taxon>
    </lineage>
</organism>
<name>A0A2Z6NFM0_TRISU</name>
<dbReference type="Proteomes" id="UP000242715">
    <property type="component" value="Unassembled WGS sequence"/>
</dbReference>
<dbReference type="EMBL" id="DF973589">
    <property type="protein sequence ID" value="GAU35412.1"/>
    <property type="molecule type" value="Genomic_DNA"/>
</dbReference>
<gene>
    <name evidence="4" type="ORF">TSUD_160630</name>
</gene>
<feature type="domain" description="DUF659" evidence="2">
    <location>
        <begin position="133"/>
        <end position="284"/>
    </location>
</feature>
<feature type="region of interest" description="Disordered" evidence="1">
    <location>
        <begin position="1"/>
        <end position="30"/>
    </location>
</feature>
<evidence type="ECO:0000259" key="3">
    <source>
        <dbReference type="Pfam" id="PF05699"/>
    </source>
</evidence>
<protein>
    <recommendedName>
        <fullName evidence="6">DUF659 domain-containing protein</fullName>
    </recommendedName>
</protein>
<accession>A0A2Z6NFM0</accession>
<dbReference type="SUPFAM" id="SSF53098">
    <property type="entry name" value="Ribonuclease H-like"/>
    <property type="match status" value="1"/>
</dbReference>
<feature type="compositionally biased region" description="Polar residues" evidence="1">
    <location>
        <begin position="1"/>
        <end position="24"/>
    </location>
</feature>